<name>A0A0D9VEP1_9ORYZ</name>
<dbReference type="AlphaFoldDB" id="A0A0D9VEP1"/>
<reference evidence="1 2" key="1">
    <citation type="submission" date="2012-08" db="EMBL/GenBank/DDBJ databases">
        <title>Oryza genome evolution.</title>
        <authorList>
            <person name="Wing R.A."/>
        </authorList>
    </citation>
    <scope>NUCLEOTIDE SEQUENCE</scope>
</reference>
<evidence type="ECO:0000313" key="1">
    <source>
        <dbReference type="EnsemblPlants" id="LPERR02G09990.1"/>
    </source>
</evidence>
<keyword evidence="2" id="KW-1185">Reference proteome</keyword>
<organism evidence="1 2">
    <name type="scientific">Leersia perrieri</name>
    <dbReference type="NCBI Taxonomy" id="77586"/>
    <lineage>
        <taxon>Eukaryota</taxon>
        <taxon>Viridiplantae</taxon>
        <taxon>Streptophyta</taxon>
        <taxon>Embryophyta</taxon>
        <taxon>Tracheophyta</taxon>
        <taxon>Spermatophyta</taxon>
        <taxon>Magnoliopsida</taxon>
        <taxon>Liliopsida</taxon>
        <taxon>Poales</taxon>
        <taxon>Poaceae</taxon>
        <taxon>BOP clade</taxon>
        <taxon>Oryzoideae</taxon>
        <taxon>Oryzeae</taxon>
        <taxon>Oryzinae</taxon>
        <taxon>Leersia</taxon>
    </lineage>
</organism>
<dbReference type="Gramene" id="LPERR02G09990.1">
    <property type="protein sequence ID" value="LPERR02G09990.1"/>
    <property type="gene ID" value="LPERR02G09990"/>
</dbReference>
<dbReference type="Proteomes" id="UP000032180">
    <property type="component" value="Chromosome 2"/>
</dbReference>
<dbReference type="EnsemblPlants" id="LPERR02G09990.1">
    <property type="protein sequence ID" value="LPERR02G09990.1"/>
    <property type="gene ID" value="LPERR02G09990"/>
</dbReference>
<dbReference type="HOGENOM" id="CLU_1333644_0_0_1"/>
<sequence>MVRYDFLISGSGGARVRYGKAGWEGRVAGGARVSAAADLPASVAGDDDALDDAAGAGCARPSWAFLAAAGTCSWRPFGESPVQYREGPLEYEPAVLCRCGVKMGRFVSWRDFPGRRFYCCMDSESCDGFTLDMCWLSKFVIQAVECLNENERKEVKRLSFETFLHLTLSSTCKPSALGWLISVSEVKEDQNQTWLDMHGNMVFFDL</sequence>
<reference evidence="2" key="2">
    <citation type="submission" date="2013-12" db="EMBL/GenBank/DDBJ databases">
        <authorList>
            <person name="Yu Y."/>
            <person name="Lee S."/>
            <person name="de Baynast K."/>
            <person name="Wissotski M."/>
            <person name="Liu L."/>
            <person name="Talag J."/>
            <person name="Goicoechea J."/>
            <person name="Angelova A."/>
            <person name="Jetty R."/>
            <person name="Kudrna D."/>
            <person name="Golser W."/>
            <person name="Rivera L."/>
            <person name="Zhang J."/>
            <person name="Wing R."/>
        </authorList>
    </citation>
    <scope>NUCLEOTIDE SEQUENCE</scope>
</reference>
<proteinExistence type="predicted"/>
<protein>
    <recommendedName>
        <fullName evidence="3">Zinc finger GRF-type domain-containing protein</fullName>
    </recommendedName>
</protein>
<evidence type="ECO:0000313" key="2">
    <source>
        <dbReference type="Proteomes" id="UP000032180"/>
    </source>
</evidence>
<evidence type="ECO:0008006" key="3">
    <source>
        <dbReference type="Google" id="ProtNLM"/>
    </source>
</evidence>
<accession>A0A0D9VEP1</accession>
<reference evidence="1" key="3">
    <citation type="submission" date="2015-04" db="UniProtKB">
        <authorList>
            <consortium name="EnsemblPlants"/>
        </authorList>
    </citation>
    <scope>IDENTIFICATION</scope>
</reference>